<keyword evidence="2" id="KW-0808">Transferase</keyword>
<dbReference type="PANTHER" id="PTHR13943">
    <property type="entry name" value="HRAS-LIKE SUPPRESSOR - RELATED"/>
    <property type="match status" value="1"/>
</dbReference>
<gene>
    <name evidence="6" type="primary">Pla2g16_1</name>
    <name evidence="6" type="ORF">SYLVIR_R10032</name>
</gene>
<keyword evidence="7" id="KW-1185">Reference proteome</keyword>
<dbReference type="InterPro" id="IPR007053">
    <property type="entry name" value="LRAT_dom"/>
</dbReference>
<keyword evidence="4" id="KW-0443">Lipid metabolism</keyword>
<evidence type="ECO:0000313" key="6">
    <source>
        <dbReference type="EMBL" id="NXK70887.1"/>
    </source>
</evidence>
<dbReference type="GO" id="GO:0070292">
    <property type="term" value="P:N-acylphosphatidylethanolamine metabolic process"/>
    <property type="evidence" value="ECO:0007669"/>
    <property type="project" value="TreeGrafter"/>
</dbReference>
<dbReference type="PROSITE" id="PS51934">
    <property type="entry name" value="LRAT"/>
    <property type="match status" value="1"/>
</dbReference>
<feature type="non-terminal residue" evidence="6">
    <location>
        <position position="1"/>
    </location>
</feature>
<evidence type="ECO:0000256" key="1">
    <source>
        <dbReference type="ARBA" id="ARBA00007824"/>
    </source>
</evidence>
<feature type="non-terminal residue" evidence="6">
    <location>
        <position position="129"/>
    </location>
</feature>
<comment type="caution">
    <text evidence="6">The sequence shown here is derived from an EMBL/GenBank/DDBJ whole genome shotgun (WGS) entry which is preliminary data.</text>
</comment>
<organism evidence="6 7">
    <name type="scientific">Sylvietta virens</name>
    <name type="common">Green crombec</name>
    <dbReference type="NCBI Taxonomy" id="208069"/>
    <lineage>
        <taxon>Eukaryota</taxon>
        <taxon>Metazoa</taxon>
        <taxon>Chordata</taxon>
        <taxon>Craniata</taxon>
        <taxon>Vertebrata</taxon>
        <taxon>Euteleostomi</taxon>
        <taxon>Archelosauria</taxon>
        <taxon>Archosauria</taxon>
        <taxon>Dinosauria</taxon>
        <taxon>Saurischia</taxon>
        <taxon>Theropoda</taxon>
        <taxon>Coelurosauria</taxon>
        <taxon>Aves</taxon>
        <taxon>Neognathae</taxon>
        <taxon>Neoaves</taxon>
        <taxon>Telluraves</taxon>
        <taxon>Australaves</taxon>
        <taxon>Passeriformes</taxon>
        <taxon>Sylvioidea</taxon>
        <taxon>Sylviidae</taxon>
        <taxon>Acrocephalinae</taxon>
        <taxon>Sylvietta</taxon>
    </lineage>
</organism>
<name>A0A7L0LP85_9SYLV</name>
<dbReference type="AlphaFoldDB" id="A0A7L0LP85"/>
<proteinExistence type="inferred from homology"/>
<dbReference type="Pfam" id="PF04970">
    <property type="entry name" value="LRAT"/>
    <property type="match status" value="1"/>
</dbReference>
<dbReference type="Gene3D" id="3.90.1720.10">
    <property type="entry name" value="endopeptidase domain like (from Nostoc punctiforme)"/>
    <property type="match status" value="1"/>
</dbReference>
<dbReference type="InterPro" id="IPR051496">
    <property type="entry name" value="H-rev107_PLA/AT"/>
</dbReference>
<dbReference type="GO" id="GO:0005737">
    <property type="term" value="C:cytoplasm"/>
    <property type="evidence" value="ECO:0007669"/>
    <property type="project" value="TreeGrafter"/>
</dbReference>
<dbReference type="PANTHER" id="PTHR13943:SF31">
    <property type="entry name" value="PHOSPHOLIPASE A AND ACYLTRANSFERASE 3"/>
    <property type="match status" value="1"/>
</dbReference>
<feature type="domain" description="LRAT" evidence="5">
    <location>
        <begin position="13"/>
        <end position="128"/>
    </location>
</feature>
<comment type="similarity">
    <text evidence="1">Belongs to the H-rev107 family.</text>
</comment>
<dbReference type="EMBL" id="VXAN01001855">
    <property type="protein sequence ID" value="NXK70887.1"/>
    <property type="molecule type" value="Genomic_DNA"/>
</dbReference>
<dbReference type="GO" id="GO:0016410">
    <property type="term" value="F:N-acyltransferase activity"/>
    <property type="evidence" value="ECO:0007669"/>
    <property type="project" value="TreeGrafter"/>
</dbReference>
<sequence length="129" mass="14813">MGEDNSRPQPGDLIKIDRPLYQHWSVYGGDGYVIHVTGKACVTWEGDGCKANPVWAAAKVKKELLTKVAGNHKWRVNKYDRSRTPRPVKEIVRRAEQWIDREVPYGVFDRNCEHFVTELRYGEAASDQV</sequence>
<accession>A0A7L0LP85</accession>
<evidence type="ECO:0000259" key="5">
    <source>
        <dbReference type="PROSITE" id="PS51934"/>
    </source>
</evidence>
<dbReference type="Proteomes" id="UP000567822">
    <property type="component" value="Unassembled WGS sequence"/>
</dbReference>
<evidence type="ECO:0000256" key="3">
    <source>
        <dbReference type="ARBA" id="ARBA00022801"/>
    </source>
</evidence>
<keyword evidence="3" id="KW-0378">Hydrolase</keyword>
<protein>
    <submittedName>
        <fullName evidence="6">PA216 protein</fullName>
    </submittedName>
</protein>
<evidence type="ECO:0000256" key="2">
    <source>
        <dbReference type="ARBA" id="ARBA00022679"/>
    </source>
</evidence>
<dbReference type="GO" id="GO:0008970">
    <property type="term" value="F:phospholipase A1 activity"/>
    <property type="evidence" value="ECO:0007669"/>
    <property type="project" value="TreeGrafter"/>
</dbReference>
<evidence type="ECO:0000313" key="7">
    <source>
        <dbReference type="Proteomes" id="UP000567822"/>
    </source>
</evidence>
<dbReference type="GO" id="GO:0004623">
    <property type="term" value="F:phospholipase A2 activity"/>
    <property type="evidence" value="ECO:0007669"/>
    <property type="project" value="TreeGrafter"/>
</dbReference>
<reference evidence="6 7" key="1">
    <citation type="submission" date="2019-09" db="EMBL/GenBank/DDBJ databases">
        <title>Bird 10,000 Genomes (B10K) Project - Family phase.</title>
        <authorList>
            <person name="Zhang G."/>
        </authorList>
    </citation>
    <scope>NUCLEOTIDE SEQUENCE [LARGE SCALE GENOMIC DNA]</scope>
    <source>
        <strain evidence="6">B10K-DU-009-59</strain>
        <tissue evidence="6">Muscle</tissue>
    </source>
</reference>
<evidence type="ECO:0000256" key="4">
    <source>
        <dbReference type="ARBA" id="ARBA00023098"/>
    </source>
</evidence>